<dbReference type="InterPro" id="IPR023214">
    <property type="entry name" value="HAD_sf"/>
</dbReference>
<keyword evidence="3 5" id="KW-0378">Hydrolase</keyword>
<comment type="cofactor">
    <cofactor evidence="1">
        <name>Mg(2+)</name>
        <dbReference type="ChEBI" id="CHEBI:18420"/>
    </cofactor>
</comment>
<dbReference type="InterPro" id="IPR051400">
    <property type="entry name" value="HAD-like_hydrolase"/>
</dbReference>
<reference evidence="5" key="2">
    <citation type="journal article" date="2021" name="PeerJ">
        <title>Extensive microbial diversity within the chicken gut microbiome revealed by metagenomics and culture.</title>
        <authorList>
            <person name="Gilroy R."/>
            <person name="Ravi A."/>
            <person name="Getino M."/>
            <person name="Pursley I."/>
            <person name="Horton D.L."/>
            <person name="Alikhan N.F."/>
            <person name="Baker D."/>
            <person name="Gharbi K."/>
            <person name="Hall N."/>
            <person name="Watson M."/>
            <person name="Adriaenssens E.M."/>
            <person name="Foster-Nyarko E."/>
            <person name="Jarju S."/>
            <person name="Secka A."/>
            <person name="Antonio M."/>
            <person name="Oren A."/>
            <person name="Chaudhuri R.R."/>
            <person name="La Ragione R."/>
            <person name="Hildebrand F."/>
            <person name="Pallen M.J."/>
        </authorList>
    </citation>
    <scope>NUCLEOTIDE SEQUENCE</scope>
    <source>
        <strain evidence="5">ChiBcec16-1751</strain>
    </source>
</reference>
<evidence type="ECO:0000256" key="3">
    <source>
        <dbReference type="ARBA" id="ARBA00022801"/>
    </source>
</evidence>
<dbReference type="SFLD" id="SFLDS00003">
    <property type="entry name" value="Haloacid_Dehalogenase"/>
    <property type="match status" value="1"/>
</dbReference>
<organism evidence="5 6">
    <name type="scientific">Candidatus Avoscillospira avistercoris</name>
    <dbReference type="NCBI Taxonomy" id="2840707"/>
    <lineage>
        <taxon>Bacteria</taxon>
        <taxon>Bacillati</taxon>
        <taxon>Bacillota</taxon>
        <taxon>Clostridia</taxon>
        <taxon>Eubacteriales</taxon>
        <taxon>Oscillospiraceae</taxon>
        <taxon>Oscillospiraceae incertae sedis</taxon>
        <taxon>Candidatus Avoscillospira</taxon>
    </lineage>
</organism>
<dbReference type="GO" id="GO:0044281">
    <property type="term" value="P:small molecule metabolic process"/>
    <property type="evidence" value="ECO:0007669"/>
    <property type="project" value="UniProtKB-ARBA"/>
</dbReference>
<protein>
    <submittedName>
        <fullName evidence="5">HAD family hydrolase</fullName>
    </submittedName>
</protein>
<evidence type="ECO:0000256" key="2">
    <source>
        <dbReference type="ARBA" id="ARBA00022723"/>
    </source>
</evidence>
<dbReference type="Pfam" id="PF00702">
    <property type="entry name" value="Hydrolase"/>
    <property type="match status" value="1"/>
</dbReference>
<dbReference type="NCBIfam" id="TIGR01549">
    <property type="entry name" value="HAD-SF-IA-v1"/>
    <property type="match status" value="1"/>
</dbReference>
<evidence type="ECO:0000256" key="4">
    <source>
        <dbReference type="ARBA" id="ARBA00022842"/>
    </source>
</evidence>
<dbReference type="PANTHER" id="PTHR46470">
    <property type="entry name" value="N-ACYLNEURAMINATE-9-PHOSPHATASE"/>
    <property type="match status" value="1"/>
</dbReference>
<dbReference type="InterPro" id="IPR036412">
    <property type="entry name" value="HAD-like_sf"/>
</dbReference>
<dbReference type="Proteomes" id="UP000886741">
    <property type="component" value="Unassembled WGS sequence"/>
</dbReference>
<keyword evidence="2" id="KW-0479">Metal-binding</keyword>
<keyword evidence="4" id="KW-0460">Magnesium</keyword>
<gene>
    <name evidence="5" type="ORF">IAA83_06895</name>
</gene>
<evidence type="ECO:0000313" key="5">
    <source>
        <dbReference type="EMBL" id="HIS65080.1"/>
    </source>
</evidence>
<proteinExistence type="predicted"/>
<dbReference type="InterPro" id="IPR006439">
    <property type="entry name" value="HAD-SF_hydro_IA"/>
</dbReference>
<evidence type="ECO:0000256" key="1">
    <source>
        <dbReference type="ARBA" id="ARBA00001946"/>
    </source>
</evidence>
<dbReference type="AlphaFoldDB" id="A0A9D1JT62"/>
<dbReference type="GO" id="GO:0016791">
    <property type="term" value="F:phosphatase activity"/>
    <property type="evidence" value="ECO:0007669"/>
    <property type="project" value="TreeGrafter"/>
</dbReference>
<dbReference type="GO" id="GO:0046872">
    <property type="term" value="F:metal ion binding"/>
    <property type="evidence" value="ECO:0007669"/>
    <property type="project" value="UniProtKB-KW"/>
</dbReference>
<sequence>MTAIFFDLDDTIYLRSDPFDRTCAVLLPHLTEDQRRRAFRTCRDRGDEVFPAAQRGEISESEMYRYRYRQGFADVGVTIDDSFAWAFYEEYIVQQRTIAPSPVMQSILALAQEKFGRVGILTNGESVRQRKKVHQLGILQWAEESLVFVSGDAGRPKPDPYLFELATTATELPPKQLWMVGDSYEADVCGAAACGWHTVWLNREGTAIPTGGIAPDIMVESEAALLSWLKSFFSPFV</sequence>
<evidence type="ECO:0000313" key="6">
    <source>
        <dbReference type="Proteomes" id="UP000886741"/>
    </source>
</evidence>
<comment type="caution">
    <text evidence="5">The sequence shown here is derived from an EMBL/GenBank/DDBJ whole genome shotgun (WGS) entry which is preliminary data.</text>
</comment>
<accession>A0A9D1JT62</accession>
<dbReference type="SFLD" id="SFLDG01129">
    <property type="entry name" value="C1.5:_HAD__Beta-PGM__Phosphata"/>
    <property type="match status" value="1"/>
</dbReference>
<reference evidence="5" key="1">
    <citation type="submission" date="2020-10" db="EMBL/GenBank/DDBJ databases">
        <authorList>
            <person name="Gilroy R."/>
        </authorList>
    </citation>
    <scope>NUCLEOTIDE SEQUENCE</scope>
    <source>
        <strain evidence="5">ChiBcec16-1751</strain>
    </source>
</reference>
<name>A0A9D1JT62_9FIRM</name>
<dbReference type="Gene3D" id="3.40.50.1000">
    <property type="entry name" value="HAD superfamily/HAD-like"/>
    <property type="match status" value="1"/>
</dbReference>
<dbReference type="EMBL" id="DVJJ01000105">
    <property type="protein sequence ID" value="HIS65080.1"/>
    <property type="molecule type" value="Genomic_DNA"/>
</dbReference>
<dbReference type="Gene3D" id="1.20.120.710">
    <property type="entry name" value="Haloacid dehalogenase hydrolase-like domain"/>
    <property type="match status" value="1"/>
</dbReference>
<dbReference type="PANTHER" id="PTHR46470:SF2">
    <property type="entry name" value="GLYCERALDEHYDE 3-PHOSPHATE PHOSPHATASE"/>
    <property type="match status" value="1"/>
</dbReference>
<dbReference type="SUPFAM" id="SSF56784">
    <property type="entry name" value="HAD-like"/>
    <property type="match status" value="1"/>
</dbReference>